<gene>
    <name evidence="2" type="ORF">CesoFtcFv8_000078</name>
</gene>
<feature type="compositionally biased region" description="Polar residues" evidence="1">
    <location>
        <begin position="72"/>
        <end position="83"/>
    </location>
</feature>
<evidence type="ECO:0000256" key="1">
    <source>
        <dbReference type="SAM" id="MobiDB-lite"/>
    </source>
</evidence>
<dbReference type="Proteomes" id="UP001335648">
    <property type="component" value="Unassembled WGS sequence"/>
</dbReference>
<accession>A0AAN8DYX5</accession>
<comment type="caution">
    <text evidence="2">The sequence shown here is derived from an EMBL/GenBank/DDBJ whole genome shotgun (WGS) entry which is preliminary data.</text>
</comment>
<organism evidence="2 3">
    <name type="scientific">Champsocephalus esox</name>
    <name type="common">pike icefish</name>
    <dbReference type="NCBI Taxonomy" id="159716"/>
    <lineage>
        <taxon>Eukaryota</taxon>
        <taxon>Metazoa</taxon>
        <taxon>Chordata</taxon>
        <taxon>Craniata</taxon>
        <taxon>Vertebrata</taxon>
        <taxon>Euteleostomi</taxon>
        <taxon>Actinopterygii</taxon>
        <taxon>Neopterygii</taxon>
        <taxon>Teleostei</taxon>
        <taxon>Neoteleostei</taxon>
        <taxon>Acanthomorphata</taxon>
        <taxon>Eupercaria</taxon>
        <taxon>Perciformes</taxon>
        <taxon>Notothenioidei</taxon>
        <taxon>Channichthyidae</taxon>
        <taxon>Champsocephalus</taxon>
    </lineage>
</organism>
<name>A0AAN8DYX5_9TELE</name>
<sequence length="83" mass="9182">MASRRKLGGVAGRRCGAALRSGARDYNSGVSSRRRARLPGRSGHGRRRTMMMTGPGWAQRLLRPRDRPVNQGERSSCWRSSGT</sequence>
<dbReference type="EMBL" id="JAULUE010000043">
    <property type="protein sequence ID" value="KAK5931651.1"/>
    <property type="molecule type" value="Genomic_DNA"/>
</dbReference>
<reference evidence="2 3" key="1">
    <citation type="journal article" date="2023" name="Mol. Biol. Evol.">
        <title>Genomics of Secondarily Temperate Adaptation in the Only Non-Antarctic Icefish.</title>
        <authorList>
            <person name="Rivera-Colon A.G."/>
            <person name="Rayamajhi N."/>
            <person name="Minhas B.F."/>
            <person name="Madrigal G."/>
            <person name="Bilyk K.T."/>
            <person name="Yoon V."/>
            <person name="Hune M."/>
            <person name="Gregory S."/>
            <person name="Cheng C.H.C."/>
            <person name="Catchen J.M."/>
        </authorList>
    </citation>
    <scope>NUCLEOTIDE SEQUENCE [LARGE SCALE GENOMIC DNA]</scope>
    <source>
        <strain evidence="2">JC2023a</strain>
    </source>
</reference>
<keyword evidence="3" id="KW-1185">Reference proteome</keyword>
<evidence type="ECO:0000313" key="2">
    <source>
        <dbReference type="EMBL" id="KAK5931651.1"/>
    </source>
</evidence>
<feature type="region of interest" description="Disordered" evidence="1">
    <location>
        <begin position="23"/>
        <end position="83"/>
    </location>
</feature>
<feature type="compositionally biased region" description="Basic residues" evidence="1">
    <location>
        <begin position="32"/>
        <end position="49"/>
    </location>
</feature>
<proteinExistence type="predicted"/>
<dbReference type="AlphaFoldDB" id="A0AAN8DYX5"/>
<protein>
    <submittedName>
        <fullName evidence="2">Uncharacterized protein</fullName>
    </submittedName>
</protein>
<evidence type="ECO:0000313" key="3">
    <source>
        <dbReference type="Proteomes" id="UP001335648"/>
    </source>
</evidence>